<dbReference type="STRING" id="280332.CQ12_12895"/>
<accession>A0A0R3KML6</accession>
<comment type="caution">
    <text evidence="1">The sequence shown here is derived from an EMBL/GenBank/DDBJ whole genome shotgun (WGS) entry which is preliminary data.</text>
</comment>
<dbReference type="EMBL" id="LLXZ01000194">
    <property type="protein sequence ID" value="KRQ96952.1"/>
    <property type="molecule type" value="Genomic_DNA"/>
</dbReference>
<protein>
    <submittedName>
        <fullName evidence="1">Uncharacterized protein</fullName>
    </submittedName>
</protein>
<dbReference type="AlphaFoldDB" id="A0A0R3KML6"/>
<evidence type="ECO:0000313" key="1">
    <source>
        <dbReference type="EMBL" id="KRQ96952.1"/>
    </source>
</evidence>
<reference evidence="1 2" key="1">
    <citation type="submission" date="2014-03" db="EMBL/GenBank/DDBJ databases">
        <title>Bradyrhizobium valentinum sp. nov., isolated from effective nodules of Lupinus mariae-josephae, a lupine endemic of basic-lime soils in Eastern Spain.</title>
        <authorList>
            <person name="Duran D."/>
            <person name="Rey L."/>
            <person name="Navarro A."/>
            <person name="Busquets A."/>
            <person name="Imperial J."/>
            <person name="Ruiz-Argueso T."/>
        </authorList>
    </citation>
    <scope>NUCLEOTIDE SEQUENCE [LARGE SCALE GENOMIC DNA]</scope>
    <source>
        <strain evidence="1 2">PAC68</strain>
    </source>
</reference>
<organism evidence="1 2">
    <name type="scientific">Bradyrhizobium jicamae</name>
    <dbReference type="NCBI Taxonomy" id="280332"/>
    <lineage>
        <taxon>Bacteria</taxon>
        <taxon>Pseudomonadati</taxon>
        <taxon>Pseudomonadota</taxon>
        <taxon>Alphaproteobacteria</taxon>
        <taxon>Hyphomicrobiales</taxon>
        <taxon>Nitrobacteraceae</taxon>
        <taxon>Bradyrhizobium</taxon>
    </lineage>
</organism>
<evidence type="ECO:0000313" key="2">
    <source>
        <dbReference type="Proteomes" id="UP000050863"/>
    </source>
</evidence>
<dbReference type="OrthoDB" id="8480313at2"/>
<gene>
    <name evidence="1" type="ORF">CQ12_12895</name>
</gene>
<proteinExistence type="predicted"/>
<keyword evidence="2" id="KW-1185">Reference proteome</keyword>
<dbReference type="Proteomes" id="UP000050863">
    <property type="component" value="Unassembled WGS sequence"/>
</dbReference>
<dbReference type="RefSeq" id="WP_057839550.1">
    <property type="nucleotide sequence ID" value="NZ_LLXZ01000194.1"/>
</dbReference>
<sequence>MGTITHSHPMQTNLKSFKSDRKFSVVGYGASHGPLLLRSGRTDEHPTRIDVLILDVRAMEIRSWFEGLEIALVDPDYLRDFRSRPADMMQVGLNAYAISGNGWQGFIVGGNLCVHEDEAEFAAPSALLPNAYPPI</sequence>
<name>A0A0R3KML6_9BRAD</name>